<dbReference type="EMBL" id="HE573022">
    <property type="protein sequence ID" value="CCC48558.1"/>
    <property type="molecule type" value="Genomic_DNA"/>
</dbReference>
<dbReference type="OMA" id="HICRISV"/>
<dbReference type="VEuPathDB" id="TriTrypDB:TvY486_0603490"/>
<accession>G0TX68</accession>
<proteinExistence type="predicted"/>
<gene>
    <name evidence="1" type="ORF">TVY486_0603490</name>
</gene>
<organism evidence="1">
    <name type="scientific">Trypanosoma vivax (strain Y486)</name>
    <dbReference type="NCBI Taxonomy" id="1055687"/>
    <lineage>
        <taxon>Eukaryota</taxon>
        <taxon>Discoba</taxon>
        <taxon>Euglenozoa</taxon>
        <taxon>Kinetoplastea</taxon>
        <taxon>Metakinetoplastina</taxon>
        <taxon>Trypanosomatida</taxon>
        <taxon>Trypanosomatidae</taxon>
        <taxon>Trypanosoma</taxon>
        <taxon>Duttonella</taxon>
    </lineage>
</organism>
<evidence type="ECO:0000313" key="1">
    <source>
        <dbReference type="EMBL" id="CCC48558.1"/>
    </source>
</evidence>
<protein>
    <submittedName>
        <fullName evidence="1">Uncharacterized protein</fullName>
    </submittedName>
</protein>
<dbReference type="AlphaFoldDB" id="G0TX68"/>
<name>G0TX68_TRYVY</name>
<sequence>MVLPPKHVYSAIVKNLTSKAVQVRALYAMPDNSPDVETVLSINAGESATLEQKIVELSTFSATAHIRHVEVVGGAALTAPFDGVASPVKDYLLEISEQNGVVQLRGSV</sequence>
<reference evidence="1" key="1">
    <citation type="journal article" date="2012" name="Proc. Natl. Acad. Sci. U.S.A.">
        <title>Antigenic diversity is generated by distinct evolutionary mechanisms in African trypanosome species.</title>
        <authorList>
            <person name="Jackson A.P."/>
            <person name="Berry A."/>
            <person name="Aslett M."/>
            <person name="Allison H.C."/>
            <person name="Burton P."/>
            <person name="Vavrova-Anderson J."/>
            <person name="Brown R."/>
            <person name="Browne H."/>
            <person name="Corton N."/>
            <person name="Hauser H."/>
            <person name="Gamble J."/>
            <person name="Gilderthorp R."/>
            <person name="Marcello L."/>
            <person name="McQuillan J."/>
            <person name="Otto T.D."/>
            <person name="Quail M.A."/>
            <person name="Sanders M.J."/>
            <person name="van Tonder A."/>
            <person name="Ginger M.L."/>
            <person name="Field M.C."/>
            <person name="Barry J.D."/>
            <person name="Hertz-Fowler C."/>
            <person name="Berriman M."/>
        </authorList>
    </citation>
    <scope>NUCLEOTIDE SEQUENCE</scope>
    <source>
        <strain evidence="1">Y486</strain>
    </source>
</reference>